<dbReference type="PRINTS" id="PR00344">
    <property type="entry name" value="BCTRLSENSOR"/>
</dbReference>
<evidence type="ECO:0000256" key="8">
    <source>
        <dbReference type="ARBA" id="ARBA00022989"/>
    </source>
</evidence>
<dbReference type="RefSeq" id="WP_161103544.1">
    <property type="nucleotide sequence ID" value="NZ_JBHLYI010000022.1"/>
</dbReference>
<dbReference type="SMART" id="SM00388">
    <property type="entry name" value="HisKA"/>
    <property type="match status" value="1"/>
</dbReference>
<dbReference type="EC" id="2.7.13.3" evidence="3"/>
<evidence type="ECO:0000256" key="5">
    <source>
        <dbReference type="ARBA" id="ARBA00022679"/>
    </source>
</evidence>
<keyword evidence="10 11" id="KW-0472">Membrane</keyword>
<evidence type="ECO:0000313" key="14">
    <source>
        <dbReference type="EMBL" id="MXQ65449.1"/>
    </source>
</evidence>
<keyword evidence="5" id="KW-0808">Transferase</keyword>
<evidence type="ECO:0000256" key="11">
    <source>
        <dbReference type="SAM" id="Phobius"/>
    </source>
</evidence>
<dbReference type="SUPFAM" id="SSF55874">
    <property type="entry name" value="ATPase domain of HSP90 chaperone/DNA topoisomerase II/histidine kinase"/>
    <property type="match status" value="1"/>
</dbReference>
<dbReference type="InterPro" id="IPR005467">
    <property type="entry name" value="His_kinase_dom"/>
</dbReference>
<gene>
    <name evidence="14" type="ORF">GQ466_15565</name>
</gene>
<keyword evidence="7" id="KW-0418">Kinase</keyword>
<name>A0A6I4W451_9ACTN</name>
<dbReference type="SUPFAM" id="SSF158472">
    <property type="entry name" value="HAMP domain-like"/>
    <property type="match status" value="1"/>
</dbReference>
<dbReference type="Pfam" id="PF00672">
    <property type="entry name" value="HAMP"/>
    <property type="match status" value="1"/>
</dbReference>
<evidence type="ECO:0000256" key="3">
    <source>
        <dbReference type="ARBA" id="ARBA00012438"/>
    </source>
</evidence>
<evidence type="ECO:0000259" key="13">
    <source>
        <dbReference type="PROSITE" id="PS50885"/>
    </source>
</evidence>
<evidence type="ECO:0000256" key="2">
    <source>
        <dbReference type="ARBA" id="ARBA00004236"/>
    </source>
</evidence>
<accession>A0A6I4W451</accession>
<dbReference type="Pfam" id="PF00512">
    <property type="entry name" value="HisKA"/>
    <property type="match status" value="1"/>
</dbReference>
<dbReference type="Gene3D" id="1.10.8.500">
    <property type="entry name" value="HAMP domain in histidine kinase"/>
    <property type="match status" value="1"/>
</dbReference>
<dbReference type="OrthoDB" id="9757990at2"/>
<dbReference type="Pfam" id="PF02518">
    <property type="entry name" value="HATPase_c"/>
    <property type="match status" value="1"/>
</dbReference>
<comment type="caution">
    <text evidence="14">The sequence shown here is derived from an EMBL/GenBank/DDBJ whole genome shotgun (WGS) entry which is preliminary data.</text>
</comment>
<dbReference type="InterPro" id="IPR003594">
    <property type="entry name" value="HATPase_dom"/>
</dbReference>
<keyword evidence="6 11" id="KW-0812">Transmembrane</keyword>
<keyword evidence="9" id="KW-0902">Two-component regulatory system</keyword>
<evidence type="ECO:0000313" key="15">
    <source>
        <dbReference type="Proteomes" id="UP000431901"/>
    </source>
</evidence>
<evidence type="ECO:0000256" key="9">
    <source>
        <dbReference type="ARBA" id="ARBA00023012"/>
    </source>
</evidence>
<dbReference type="FunFam" id="3.30.565.10:FF:000006">
    <property type="entry name" value="Sensor histidine kinase WalK"/>
    <property type="match status" value="1"/>
</dbReference>
<dbReference type="PROSITE" id="PS50885">
    <property type="entry name" value="HAMP"/>
    <property type="match status" value="1"/>
</dbReference>
<dbReference type="PANTHER" id="PTHR45436">
    <property type="entry name" value="SENSOR HISTIDINE KINASE YKOH"/>
    <property type="match status" value="1"/>
</dbReference>
<dbReference type="InterPro" id="IPR036890">
    <property type="entry name" value="HATPase_C_sf"/>
</dbReference>
<feature type="domain" description="Histidine kinase" evidence="12">
    <location>
        <begin position="384"/>
        <end position="596"/>
    </location>
</feature>
<dbReference type="InterPro" id="IPR004358">
    <property type="entry name" value="Sig_transdc_His_kin-like_C"/>
</dbReference>
<feature type="domain" description="HAMP" evidence="13">
    <location>
        <begin position="325"/>
        <end position="376"/>
    </location>
</feature>
<keyword evidence="4" id="KW-0597">Phosphoprotein</keyword>
<dbReference type="CDD" id="cd00082">
    <property type="entry name" value="HisKA"/>
    <property type="match status" value="1"/>
</dbReference>
<dbReference type="GO" id="GO:0005886">
    <property type="term" value="C:plasma membrane"/>
    <property type="evidence" value="ECO:0007669"/>
    <property type="project" value="UniProtKB-SubCell"/>
</dbReference>
<dbReference type="SMART" id="SM00304">
    <property type="entry name" value="HAMP"/>
    <property type="match status" value="1"/>
</dbReference>
<dbReference type="InterPro" id="IPR036097">
    <property type="entry name" value="HisK_dim/P_sf"/>
</dbReference>
<proteinExistence type="predicted"/>
<keyword evidence="8 11" id="KW-1133">Transmembrane helix</keyword>
<dbReference type="GO" id="GO:0000155">
    <property type="term" value="F:phosphorelay sensor kinase activity"/>
    <property type="evidence" value="ECO:0007669"/>
    <property type="project" value="InterPro"/>
</dbReference>
<dbReference type="PROSITE" id="PS50109">
    <property type="entry name" value="HIS_KIN"/>
    <property type="match status" value="1"/>
</dbReference>
<sequence>MRHGLLARMLLATVSVALVSIGATAWLATRNTSGAIRQQQGRTLSDDTRINDTLLGYAATHPNWSGVSGTVQNLARSTGRRIALTTENREPIADSAKPGTHLPVRASAVVDPLRVDVTLSSGAEETRIDPRATAPFGLSTAERTQLTQQAEKHAACLRRDGQDVRIVYGLSGRPTVQTVAPDGTVPGPPPMVRASPVPVPTTYNCPPLNDPGATPKEMAALQGLNDRVNDCLKQAGSAPITLNLDGSWDYLGRPRRNDPVPDCVSGARRAQLKPFVAPAALLFIGDAGDGATPGVRLTAAGVTRIVAATAIVLALAVGVSAFLATRLVRPIRALTAAAQRMRDGDRTARVRAGDGELGRLGAAFNDMSEHLANAERQRKEMISDVSHELRTPLSNVRGWLEAVHDGVAELDPALTASLIEEILLLQHIVDDLQQLALADAGRLRLHPEPVPVADLLDQTATAHRAQAEAAGLRLTVQADDVDVLADPVRLRQAVGNLTANALRYTPSGGAVELRAHATDGTVLIEVADTGTGIDKDALPHVFDRFWRADKSRNRRTGGSGLGLAIVRTLTEAQGGTATATSEPGEGTTFTLRLPAG</sequence>
<protein>
    <recommendedName>
        <fullName evidence="3">histidine kinase</fullName>
        <ecNumber evidence="3">2.7.13.3</ecNumber>
    </recommendedName>
</protein>
<evidence type="ECO:0000256" key="4">
    <source>
        <dbReference type="ARBA" id="ARBA00022553"/>
    </source>
</evidence>
<dbReference type="PANTHER" id="PTHR45436:SF5">
    <property type="entry name" value="SENSOR HISTIDINE KINASE TRCS"/>
    <property type="match status" value="1"/>
</dbReference>
<dbReference type="SUPFAM" id="SSF47384">
    <property type="entry name" value="Homodimeric domain of signal transducing histidine kinase"/>
    <property type="match status" value="1"/>
</dbReference>
<dbReference type="Gene3D" id="3.30.565.10">
    <property type="entry name" value="Histidine kinase-like ATPase, C-terminal domain"/>
    <property type="match status" value="1"/>
</dbReference>
<dbReference type="AlphaFoldDB" id="A0A6I4W451"/>
<reference evidence="14 15" key="1">
    <citation type="submission" date="2019-12" db="EMBL/GenBank/DDBJ databases">
        <title>Nocardia macrotermitis sp. nov. and Nocardia aurantia sp. nov., isolated from the gut of the fungus growing-termite Macrotermes natalensis.</title>
        <authorList>
            <person name="Christine B."/>
            <person name="Rene B."/>
        </authorList>
    </citation>
    <scope>NUCLEOTIDE SEQUENCE [LARGE SCALE GENOMIC DNA]</scope>
    <source>
        <strain evidence="14 15">DSM 102126</strain>
    </source>
</reference>
<dbReference type="InterPro" id="IPR003660">
    <property type="entry name" value="HAMP_dom"/>
</dbReference>
<dbReference type="InterPro" id="IPR003661">
    <property type="entry name" value="HisK_dim/P_dom"/>
</dbReference>
<dbReference type="Proteomes" id="UP000431901">
    <property type="component" value="Unassembled WGS sequence"/>
</dbReference>
<dbReference type="InterPro" id="IPR050428">
    <property type="entry name" value="TCS_sensor_his_kinase"/>
</dbReference>
<evidence type="ECO:0000256" key="1">
    <source>
        <dbReference type="ARBA" id="ARBA00000085"/>
    </source>
</evidence>
<evidence type="ECO:0000256" key="7">
    <source>
        <dbReference type="ARBA" id="ARBA00022777"/>
    </source>
</evidence>
<dbReference type="SMART" id="SM00387">
    <property type="entry name" value="HATPase_c"/>
    <property type="match status" value="1"/>
</dbReference>
<comment type="subcellular location">
    <subcellularLocation>
        <location evidence="2">Cell membrane</location>
    </subcellularLocation>
</comment>
<feature type="transmembrane region" description="Helical" evidence="11">
    <location>
        <begin position="305"/>
        <end position="324"/>
    </location>
</feature>
<organism evidence="14 15">
    <name type="scientific">Actinomadura rayongensis</name>
    <dbReference type="NCBI Taxonomy" id="1429076"/>
    <lineage>
        <taxon>Bacteria</taxon>
        <taxon>Bacillati</taxon>
        <taxon>Actinomycetota</taxon>
        <taxon>Actinomycetes</taxon>
        <taxon>Streptosporangiales</taxon>
        <taxon>Thermomonosporaceae</taxon>
        <taxon>Actinomadura</taxon>
    </lineage>
</organism>
<comment type="catalytic activity">
    <reaction evidence="1">
        <text>ATP + protein L-histidine = ADP + protein N-phospho-L-histidine.</text>
        <dbReference type="EC" id="2.7.13.3"/>
    </reaction>
</comment>
<evidence type="ECO:0000256" key="10">
    <source>
        <dbReference type="ARBA" id="ARBA00023136"/>
    </source>
</evidence>
<keyword evidence="15" id="KW-1185">Reference proteome</keyword>
<dbReference type="EMBL" id="WUTW01000002">
    <property type="protein sequence ID" value="MXQ65449.1"/>
    <property type="molecule type" value="Genomic_DNA"/>
</dbReference>
<dbReference type="CDD" id="cd06225">
    <property type="entry name" value="HAMP"/>
    <property type="match status" value="1"/>
</dbReference>
<evidence type="ECO:0000256" key="6">
    <source>
        <dbReference type="ARBA" id="ARBA00022692"/>
    </source>
</evidence>
<dbReference type="Gene3D" id="1.10.287.130">
    <property type="match status" value="1"/>
</dbReference>
<evidence type="ECO:0000259" key="12">
    <source>
        <dbReference type="PROSITE" id="PS50109"/>
    </source>
</evidence>